<dbReference type="PANTHER" id="PTHR11893">
    <property type="entry name" value="INNEXIN"/>
    <property type="match status" value="1"/>
</dbReference>
<feature type="transmembrane region" description="Helical" evidence="12">
    <location>
        <begin position="21"/>
        <end position="40"/>
    </location>
</feature>
<accession>A0A9P0GXM4</accession>
<dbReference type="GO" id="GO:0005921">
    <property type="term" value="C:gap junction"/>
    <property type="evidence" value="ECO:0007669"/>
    <property type="project" value="UniProtKB-SubCell"/>
</dbReference>
<keyword evidence="10 12" id="KW-0472">Membrane</keyword>
<evidence type="ECO:0000313" key="14">
    <source>
        <dbReference type="Proteomes" id="UP001152798"/>
    </source>
</evidence>
<reference evidence="13" key="1">
    <citation type="submission" date="2022-01" db="EMBL/GenBank/DDBJ databases">
        <authorList>
            <person name="King R."/>
        </authorList>
    </citation>
    <scope>NUCLEOTIDE SEQUENCE</scope>
</reference>
<evidence type="ECO:0000256" key="4">
    <source>
        <dbReference type="ARBA" id="ARBA00022475"/>
    </source>
</evidence>
<protein>
    <recommendedName>
        <fullName evidence="12">Innexin</fullName>
    </recommendedName>
</protein>
<evidence type="ECO:0000256" key="8">
    <source>
        <dbReference type="ARBA" id="ARBA00022989"/>
    </source>
</evidence>
<keyword evidence="7" id="KW-0965">Cell junction</keyword>
<dbReference type="GO" id="GO:0005886">
    <property type="term" value="C:plasma membrane"/>
    <property type="evidence" value="ECO:0007669"/>
    <property type="project" value="UniProtKB-SubCell"/>
</dbReference>
<dbReference type="GO" id="GO:0034220">
    <property type="term" value="P:monoatomic ion transmembrane transport"/>
    <property type="evidence" value="ECO:0007669"/>
    <property type="project" value="UniProtKB-KW"/>
</dbReference>
<evidence type="ECO:0000256" key="6">
    <source>
        <dbReference type="ARBA" id="ARBA00022868"/>
    </source>
</evidence>
<sequence length="223" mass="25681">MIQPLARYLAMRMNSFMMWSLGYILSEIIFVLNVVINFYLTDIFLGGGFLEYGLQVFFNFKVAGGTSFPPMTRCIFQKFGPSGTIESRDALCVMTLNMLNEKFYLLLWFWFSFLLIISAVIFVCRLCFLTIVIMRKKSSCLIRLTLTPQLGWNSVLVLVNKLTVSDWIFMQQLSKSMYPTSYSKLLENIVLEINEPCNIKLKYVGVPTAYKNCEILPHSNSNV</sequence>
<keyword evidence="6" id="KW-0303">Gap junction</keyword>
<feature type="transmembrane region" description="Helical" evidence="12">
    <location>
        <begin position="107"/>
        <end position="133"/>
    </location>
</feature>
<keyword evidence="3 12" id="KW-0813">Transport</keyword>
<evidence type="ECO:0000256" key="2">
    <source>
        <dbReference type="ARBA" id="ARBA00004651"/>
    </source>
</evidence>
<comment type="function">
    <text evidence="12">Structural component of the gap junctions.</text>
</comment>
<dbReference type="InterPro" id="IPR000990">
    <property type="entry name" value="Innexin"/>
</dbReference>
<evidence type="ECO:0000256" key="10">
    <source>
        <dbReference type="ARBA" id="ARBA00023136"/>
    </source>
</evidence>
<keyword evidence="8 12" id="KW-1133">Transmembrane helix</keyword>
<evidence type="ECO:0000256" key="9">
    <source>
        <dbReference type="ARBA" id="ARBA00023065"/>
    </source>
</evidence>
<keyword evidence="11 12" id="KW-0407">Ion channel</keyword>
<dbReference type="PANTHER" id="PTHR11893:SF36">
    <property type="entry name" value="INNEXIN-5"/>
    <property type="match status" value="1"/>
</dbReference>
<organism evidence="13 14">
    <name type="scientific">Nezara viridula</name>
    <name type="common">Southern green stink bug</name>
    <name type="synonym">Cimex viridulus</name>
    <dbReference type="NCBI Taxonomy" id="85310"/>
    <lineage>
        <taxon>Eukaryota</taxon>
        <taxon>Metazoa</taxon>
        <taxon>Ecdysozoa</taxon>
        <taxon>Arthropoda</taxon>
        <taxon>Hexapoda</taxon>
        <taxon>Insecta</taxon>
        <taxon>Pterygota</taxon>
        <taxon>Neoptera</taxon>
        <taxon>Paraneoptera</taxon>
        <taxon>Hemiptera</taxon>
        <taxon>Heteroptera</taxon>
        <taxon>Panheteroptera</taxon>
        <taxon>Pentatomomorpha</taxon>
        <taxon>Pentatomoidea</taxon>
        <taxon>Pentatomidae</taxon>
        <taxon>Pentatominae</taxon>
        <taxon>Nezara</taxon>
    </lineage>
</organism>
<evidence type="ECO:0000313" key="13">
    <source>
        <dbReference type="EMBL" id="CAH1389893.1"/>
    </source>
</evidence>
<evidence type="ECO:0000256" key="3">
    <source>
        <dbReference type="ARBA" id="ARBA00022448"/>
    </source>
</evidence>
<name>A0A9P0GXM4_NEZVI</name>
<keyword evidence="14" id="KW-1185">Reference proteome</keyword>
<evidence type="ECO:0000256" key="7">
    <source>
        <dbReference type="ARBA" id="ARBA00022949"/>
    </source>
</evidence>
<gene>
    <name evidence="12" type="primary">inx</name>
    <name evidence="13" type="ORF">NEZAVI_LOCUS1187</name>
</gene>
<dbReference type="PROSITE" id="PS51013">
    <property type="entry name" value="PANNEXIN"/>
    <property type="match status" value="1"/>
</dbReference>
<dbReference type="PRINTS" id="PR01262">
    <property type="entry name" value="INNEXIN"/>
</dbReference>
<keyword evidence="9 12" id="KW-0406">Ion transport</keyword>
<proteinExistence type="inferred from homology"/>
<dbReference type="AlphaFoldDB" id="A0A9P0GXM4"/>
<dbReference type="OrthoDB" id="5867527at2759"/>
<evidence type="ECO:0000256" key="12">
    <source>
        <dbReference type="RuleBase" id="RU010713"/>
    </source>
</evidence>
<comment type="subcellular location">
    <subcellularLocation>
        <location evidence="1">Cell junction</location>
        <location evidence="1">Gap junction</location>
    </subcellularLocation>
    <subcellularLocation>
        <location evidence="2 12">Cell membrane</location>
        <topology evidence="2 12">Multi-pass membrane protein</topology>
    </subcellularLocation>
</comment>
<dbReference type="GO" id="GO:0005243">
    <property type="term" value="F:gap junction channel activity"/>
    <property type="evidence" value="ECO:0007669"/>
    <property type="project" value="TreeGrafter"/>
</dbReference>
<keyword evidence="4" id="KW-1003">Cell membrane</keyword>
<dbReference type="EMBL" id="OV725077">
    <property type="protein sequence ID" value="CAH1389893.1"/>
    <property type="molecule type" value="Genomic_DNA"/>
</dbReference>
<dbReference type="Pfam" id="PF00876">
    <property type="entry name" value="Innexin"/>
    <property type="match status" value="1"/>
</dbReference>
<keyword evidence="5 12" id="KW-0812">Transmembrane</keyword>
<comment type="similarity">
    <text evidence="12">Belongs to the pannexin family.</text>
</comment>
<dbReference type="Proteomes" id="UP001152798">
    <property type="component" value="Chromosome 1"/>
</dbReference>
<evidence type="ECO:0000256" key="5">
    <source>
        <dbReference type="ARBA" id="ARBA00022692"/>
    </source>
</evidence>
<evidence type="ECO:0000256" key="11">
    <source>
        <dbReference type="ARBA" id="ARBA00023303"/>
    </source>
</evidence>
<comment type="caution">
    <text evidence="12">Lacks conserved residue(s) required for the propagation of feature annotation.</text>
</comment>
<evidence type="ECO:0000256" key="1">
    <source>
        <dbReference type="ARBA" id="ARBA00004610"/>
    </source>
</evidence>